<gene>
    <name evidence="2" type="ORF">MNODULE_18825</name>
</gene>
<protein>
    <recommendedName>
        <fullName evidence="1">DUF6602 domain-containing protein</fullName>
    </recommendedName>
</protein>
<organism evidence="2 3">
    <name type="scientific">Candidatus Manganitrophus noduliformans</name>
    <dbReference type="NCBI Taxonomy" id="2606439"/>
    <lineage>
        <taxon>Bacteria</taxon>
        <taxon>Pseudomonadati</taxon>
        <taxon>Nitrospirota</taxon>
        <taxon>Nitrospiria</taxon>
        <taxon>Candidatus Troglogloeales</taxon>
        <taxon>Candidatus Manganitrophaceae</taxon>
        <taxon>Candidatus Manganitrophus</taxon>
    </lineage>
</organism>
<dbReference type="Proteomes" id="UP000534783">
    <property type="component" value="Unassembled WGS sequence"/>
</dbReference>
<name>A0A7X6DSY4_9BACT</name>
<dbReference type="EMBL" id="VTOW01000004">
    <property type="protein sequence ID" value="NKE72808.1"/>
    <property type="molecule type" value="Genomic_DNA"/>
</dbReference>
<proteinExistence type="predicted"/>
<dbReference type="InterPro" id="IPR046537">
    <property type="entry name" value="DUF6602"/>
</dbReference>
<evidence type="ECO:0000313" key="2">
    <source>
        <dbReference type="EMBL" id="NKE72808.1"/>
    </source>
</evidence>
<dbReference type="AlphaFoldDB" id="A0A7X6DSY4"/>
<comment type="caution">
    <text evidence="2">The sequence shown here is derived from an EMBL/GenBank/DDBJ whole genome shotgun (WGS) entry which is preliminary data.</text>
</comment>
<sequence length="279" mass="31737">MKELAVARIQNYFNGVADKFESASLIASTAHHQPDIGSNREVIIRDFLQRHLPRRLSACLGGQVISHDGRESRQIDVVVVNDIGIRFDENDKTFVTVESVAGAITVKSTLNRDTLINALQNLASIPDPSQAALGFKVLTGNAFEAFLDRHPSFYVFAYDGMSGERCLMEVQEFYRVHPEIPLRRYPKGIVVNKRYMIRFVRDETRTSSGYVVSKDTLFLMTLEDPMRGYPFVQLLNDLSSYCDWLNYMDVSIHPYFNTGFGLPPMEARPNPSSERWTDQ</sequence>
<feature type="domain" description="DUF6602" evidence="1">
    <location>
        <begin position="27"/>
        <end position="125"/>
    </location>
</feature>
<dbReference type="CDD" id="cd21173">
    <property type="entry name" value="NucC-like"/>
    <property type="match status" value="1"/>
</dbReference>
<reference evidence="2 3" key="1">
    <citation type="journal article" date="2020" name="Nature">
        <title>Bacterial chemolithoautotrophy via manganese oxidation.</title>
        <authorList>
            <person name="Yu H."/>
            <person name="Leadbetter J.R."/>
        </authorList>
    </citation>
    <scope>NUCLEOTIDE SEQUENCE [LARGE SCALE GENOMIC DNA]</scope>
    <source>
        <strain evidence="2 3">Mn-1</strain>
    </source>
</reference>
<evidence type="ECO:0000259" key="1">
    <source>
        <dbReference type="Pfam" id="PF20247"/>
    </source>
</evidence>
<dbReference type="Pfam" id="PF20247">
    <property type="entry name" value="DUF6602"/>
    <property type="match status" value="1"/>
</dbReference>
<evidence type="ECO:0000313" key="3">
    <source>
        <dbReference type="Proteomes" id="UP000534783"/>
    </source>
</evidence>
<keyword evidence="3" id="KW-1185">Reference proteome</keyword>
<accession>A0A7X6DSY4</accession>
<dbReference type="RefSeq" id="WP_168062744.1">
    <property type="nucleotide sequence ID" value="NZ_VTOW01000004.1"/>
</dbReference>